<dbReference type="Gene3D" id="1.25.40.20">
    <property type="entry name" value="Ankyrin repeat-containing domain"/>
    <property type="match status" value="1"/>
</dbReference>
<dbReference type="InterPro" id="IPR036770">
    <property type="entry name" value="Ankyrin_rpt-contain_sf"/>
</dbReference>
<organism evidence="2 3">
    <name type="scientific">Salix dunnii</name>
    <dbReference type="NCBI Taxonomy" id="1413687"/>
    <lineage>
        <taxon>Eukaryota</taxon>
        <taxon>Viridiplantae</taxon>
        <taxon>Streptophyta</taxon>
        <taxon>Embryophyta</taxon>
        <taxon>Tracheophyta</taxon>
        <taxon>Spermatophyta</taxon>
        <taxon>Magnoliopsida</taxon>
        <taxon>eudicotyledons</taxon>
        <taxon>Gunneridae</taxon>
        <taxon>Pentapetalae</taxon>
        <taxon>rosids</taxon>
        <taxon>fabids</taxon>
        <taxon>Malpighiales</taxon>
        <taxon>Salicaceae</taxon>
        <taxon>Saliceae</taxon>
        <taxon>Salix</taxon>
    </lineage>
</organism>
<dbReference type="Proteomes" id="UP000657918">
    <property type="component" value="Unassembled WGS sequence"/>
</dbReference>
<sequence length="263" mass="28394">MQGELEGQQSESHSESKWEMMNRAVHAAASGGNLEILKKHLGDCSDVLVYREAQGSTVLHAAAGRGQVVKDLITCYDIMASRDYQGNTTLHVAAFRGYFAVAEILILVSPSLASFTNNYGDTSLHMAVSGFQNPVNIKDVANVKNNDVSDVDAMTPLYLLKQQPRSASSETLIKQLISAAGISCHRDNIARKAIVSHLNGHGIGMSPGTYFRIPDAVVFLYTGIGNESDASCDHTSGENSCLSDPIDIDTGNSLENKKIRFCK</sequence>
<evidence type="ECO:0000256" key="1">
    <source>
        <dbReference type="PROSITE-ProRule" id="PRU00023"/>
    </source>
</evidence>
<dbReference type="Pfam" id="PF12796">
    <property type="entry name" value="Ank_2"/>
    <property type="match status" value="1"/>
</dbReference>
<keyword evidence="1" id="KW-0040">ANK repeat</keyword>
<name>A0A835JPT2_9ROSI</name>
<reference evidence="2 3" key="1">
    <citation type="submission" date="2020-10" db="EMBL/GenBank/DDBJ databases">
        <title>Plant Genome Project.</title>
        <authorList>
            <person name="Zhang R.-G."/>
        </authorList>
    </citation>
    <scope>NUCLEOTIDE SEQUENCE [LARGE SCALE GENOMIC DNA]</scope>
    <source>
        <strain evidence="2">FAFU-HL-1</strain>
        <tissue evidence="2">Leaf</tissue>
    </source>
</reference>
<comment type="caution">
    <text evidence="2">The sequence shown here is derived from an EMBL/GenBank/DDBJ whole genome shotgun (WGS) entry which is preliminary data.</text>
</comment>
<dbReference type="PANTHER" id="PTHR24121:SF21">
    <property type="entry name" value="ANKYRIN REPEAT FAMILY PROTEIN"/>
    <property type="match status" value="1"/>
</dbReference>
<dbReference type="InterPro" id="IPR002110">
    <property type="entry name" value="Ankyrin_rpt"/>
</dbReference>
<proteinExistence type="predicted"/>
<feature type="repeat" description="ANK" evidence="1">
    <location>
        <begin position="85"/>
        <end position="106"/>
    </location>
</feature>
<evidence type="ECO:0000313" key="2">
    <source>
        <dbReference type="EMBL" id="KAF9673692.1"/>
    </source>
</evidence>
<gene>
    <name evidence="2" type="ORF">SADUNF_Sadunf10G0050600</name>
</gene>
<accession>A0A835JPT2</accession>
<dbReference type="PROSITE" id="PS50297">
    <property type="entry name" value="ANK_REP_REGION"/>
    <property type="match status" value="1"/>
</dbReference>
<dbReference type="PANTHER" id="PTHR24121">
    <property type="entry name" value="NO MECHANORECEPTOR POTENTIAL C, ISOFORM D-RELATED"/>
    <property type="match status" value="1"/>
</dbReference>
<dbReference type="AlphaFoldDB" id="A0A835JPT2"/>
<dbReference type="OrthoDB" id="5314041at2759"/>
<dbReference type="EMBL" id="JADGMS010000010">
    <property type="protein sequence ID" value="KAF9673692.1"/>
    <property type="molecule type" value="Genomic_DNA"/>
</dbReference>
<keyword evidence="3" id="KW-1185">Reference proteome</keyword>
<dbReference type="PROSITE" id="PS50088">
    <property type="entry name" value="ANK_REPEAT"/>
    <property type="match status" value="1"/>
</dbReference>
<dbReference type="SUPFAM" id="SSF48403">
    <property type="entry name" value="Ankyrin repeat"/>
    <property type="match status" value="1"/>
</dbReference>
<evidence type="ECO:0000313" key="3">
    <source>
        <dbReference type="Proteomes" id="UP000657918"/>
    </source>
</evidence>
<protein>
    <submittedName>
        <fullName evidence="2">Uncharacterized protein</fullName>
    </submittedName>
</protein>